<protein>
    <recommendedName>
        <fullName evidence="2">Transposase (putative) gypsy type domain-containing protein</fullName>
    </recommendedName>
</protein>
<dbReference type="Pfam" id="PF04195">
    <property type="entry name" value="Transposase_28"/>
    <property type="match status" value="1"/>
</dbReference>
<feature type="region of interest" description="Disordered" evidence="1">
    <location>
        <begin position="241"/>
        <end position="343"/>
    </location>
</feature>
<evidence type="ECO:0000259" key="2">
    <source>
        <dbReference type="Pfam" id="PF04195"/>
    </source>
</evidence>
<feature type="domain" description="Transposase (putative) gypsy type" evidence="2">
    <location>
        <begin position="33"/>
        <end position="93"/>
    </location>
</feature>
<dbReference type="InterPro" id="IPR007321">
    <property type="entry name" value="Transposase_28"/>
</dbReference>
<sequence length="422" mass="47029">MIRDFITAGLIQDGCGRALGAETTLVPHDNEVVVFGDLFMAGLRFPLDQVIINILLKCGMFLHHLTPNGILHLSIYMWVCKSIGVVPNVKNFLQAHAIHHQPKYVERIGENGVPIKEEAQYGCPYFQYKTEGSTPVTSYKNRWEDYWNCFWFYHTIKVDSASSTHPLSPFHGCLRELVKSYGTRDLVEEYCAVKVFPVKARWSIVAWKDFSNIEVREVEERANIILGPESAKDFCPPIARRKRHSKHQTSLTPRAQKHPRVEPRPSEEVVESSPEESEDEGTGSGSGDGQRNFLDDTLNASHSRQEDIDITSSPTLQYPADRVPLNPAIPQASTAPQATGTADKPFEIQYSDDEPDRDDELLVRCPRSRDPLPTSNVVAPEVPTSHMLTVTHEAEVIEDEAAAAGIMTLAQQAAQNTSGLGA</sequence>
<dbReference type="Gramene" id="KQL16388">
    <property type="protein sequence ID" value="KQL16388"/>
    <property type="gene ID" value="SETIT_024076mg"/>
</dbReference>
<evidence type="ECO:0000256" key="1">
    <source>
        <dbReference type="SAM" id="MobiDB-lite"/>
    </source>
</evidence>
<reference evidence="3" key="2">
    <citation type="submission" date="2018-08" db="UniProtKB">
        <authorList>
            <consortium name="EnsemblPlants"/>
        </authorList>
    </citation>
    <scope>IDENTIFICATION</scope>
    <source>
        <strain evidence="3">Yugu1</strain>
    </source>
</reference>
<organism evidence="3 4">
    <name type="scientific">Setaria italica</name>
    <name type="common">Foxtail millet</name>
    <name type="synonym">Panicum italicum</name>
    <dbReference type="NCBI Taxonomy" id="4555"/>
    <lineage>
        <taxon>Eukaryota</taxon>
        <taxon>Viridiplantae</taxon>
        <taxon>Streptophyta</taxon>
        <taxon>Embryophyta</taxon>
        <taxon>Tracheophyta</taxon>
        <taxon>Spermatophyta</taxon>
        <taxon>Magnoliopsida</taxon>
        <taxon>Liliopsida</taxon>
        <taxon>Poales</taxon>
        <taxon>Poaceae</taxon>
        <taxon>PACMAD clade</taxon>
        <taxon>Panicoideae</taxon>
        <taxon>Panicodae</taxon>
        <taxon>Paniceae</taxon>
        <taxon>Cenchrinae</taxon>
        <taxon>Setaria</taxon>
    </lineage>
</organism>
<keyword evidence="4" id="KW-1185">Reference proteome</keyword>
<dbReference type="InParanoid" id="K3ZC03"/>
<dbReference type="PANTHER" id="PTHR33026">
    <property type="entry name" value="OS06G0360600 PROTEIN"/>
    <property type="match status" value="1"/>
</dbReference>
<accession>K3ZC03</accession>
<evidence type="ECO:0000313" key="3">
    <source>
        <dbReference type="EnsemblPlants" id="KQL16388"/>
    </source>
</evidence>
<reference evidence="4" key="1">
    <citation type="journal article" date="2012" name="Nat. Biotechnol.">
        <title>Reference genome sequence of the model plant Setaria.</title>
        <authorList>
            <person name="Bennetzen J.L."/>
            <person name="Schmutz J."/>
            <person name="Wang H."/>
            <person name="Percifield R."/>
            <person name="Hawkins J."/>
            <person name="Pontaroli A.C."/>
            <person name="Estep M."/>
            <person name="Feng L."/>
            <person name="Vaughn J.N."/>
            <person name="Grimwood J."/>
            <person name="Jenkins J."/>
            <person name="Barry K."/>
            <person name="Lindquist E."/>
            <person name="Hellsten U."/>
            <person name="Deshpande S."/>
            <person name="Wang X."/>
            <person name="Wu X."/>
            <person name="Mitros T."/>
            <person name="Triplett J."/>
            <person name="Yang X."/>
            <person name="Ye C.Y."/>
            <person name="Mauro-Herrera M."/>
            <person name="Wang L."/>
            <person name="Li P."/>
            <person name="Sharma M."/>
            <person name="Sharma R."/>
            <person name="Ronald P.C."/>
            <person name="Panaud O."/>
            <person name="Kellogg E.A."/>
            <person name="Brutnell T.P."/>
            <person name="Doust A.N."/>
            <person name="Tuskan G.A."/>
            <person name="Rokhsar D."/>
            <person name="Devos K.M."/>
        </authorList>
    </citation>
    <scope>NUCLEOTIDE SEQUENCE [LARGE SCALE GENOMIC DNA]</scope>
    <source>
        <strain evidence="4">cv. Yugu1</strain>
    </source>
</reference>
<evidence type="ECO:0000313" key="4">
    <source>
        <dbReference type="Proteomes" id="UP000004995"/>
    </source>
</evidence>
<dbReference type="HOGENOM" id="CLU_651510_0_0_1"/>
<name>K3ZC03_SETIT</name>
<dbReference type="EMBL" id="AGNK02001950">
    <property type="status" value="NOT_ANNOTATED_CDS"/>
    <property type="molecule type" value="Genomic_DNA"/>
</dbReference>
<dbReference type="PANTHER" id="PTHR33026:SF7">
    <property type="entry name" value="OS03G0100275 PROTEIN"/>
    <property type="match status" value="1"/>
</dbReference>
<feature type="compositionally biased region" description="Polar residues" evidence="1">
    <location>
        <begin position="331"/>
        <end position="340"/>
    </location>
</feature>
<dbReference type="AlphaFoldDB" id="K3ZC03"/>
<dbReference type="Proteomes" id="UP000004995">
    <property type="component" value="Unassembled WGS sequence"/>
</dbReference>
<dbReference type="EnsemblPlants" id="KQL16388">
    <property type="protein sequence ID" value="KQL16388"/>
    <property type="gene ID" value="SETIT_024076mg"/>
</dbReference>
<proteinExistence type="predicted"/>
<feature type="compositionally biased region" description="Acidic residues" evidence="1">
    <location>
        <begin position="268"/>
        <end position="281"/>
    </location>
</feature>